<gene>
    <name evidence="1" type="ORF">GCM10025862_14890</name>
</gene>
<accession>A0ABQ6HLW3</accession>
<evidence type="ECO:0000313" key="2">
    <source>
        <dbReference type="Proteomes" id="UP001157109"/>
    </source>
</evidence>
<sequence length="101" mass="10417">MPRSGRAGMVTVKLEPLTDATVAHRSEVPAGATVTAAAVKPVADRSVPFAGRAETHDPTFTSASEPVAALVMVAVLAMVRVRVPSRSLIVTVEPSTVAMVP</sequence>
<organism evidence="1 2">
    <name type="scientific">Arsenicicoccus piscis</name>
    <dbReference type="NCBI Taxonomy" id="673954"/>
    <lineage>
        <taxon>Bacteria</taxon>
        <taxon>Bacillati</taxon>
        <taxon>Actinomycetota</taxon>
        <taxon>Actinomycetes</taxon>
        <taxon>Micrococcales</taxon>
        <taxon>Intrasporangiaceae</taxon>
        <taxon>Arsenicicoccus</taxon>
    </lineage>
</organism>
<dbReference type="Proteomes" id="UP001157109">
    <property type="component" value="Unassembled WGS sequence"/>
</dbReference>
<reference evidence="2" key="1">
    <citation type="journal article" date="2019" name="Int. J. Syst. Evol. Microbiol.">
        <title>The Global Catalogue of Microorganisms (GCM) 10K type strain sequencing project: providing services to taxonomists for standard genome sequencing and annotation.</title>
        <authorList>
            <consortium name="The Broad Institute Genomics Platform"/>
            <consortium name="The Broad Institute Genome Sequencing Center for Infectious Disease"/>
            <person name="Wu L."/>
            <person name="Ma J."/>
        </authorList>
    </citation>
    <scope>NUCLEOTIDE SEQUENCE [LARGE SCALE GENOMIC DNA]</scope>
    <source>
        <strain evidence="2">NBRC 105830</strain>
    </source>
</reference>
<keyword evidence="2" id="KW-1185">Reference proteome</keyword>
<dbReference type="EMBL" id="BSUJ01000001">
    <property type="protein sequence ID" value="GMA19468.1"/>
    <property type="molecule type" value="Genomic_DNA"/>
</dbReference>
<protein>
    <submittedName>
        <fullName evidence="1">Uncharacterized protein</fullName>
    </submittedName>
</protein>
<proteinExistence type="predicted"/>
<name>A0ABQ6HLW3_9MICO</name>
<comment type="caution">
    <text evidence="1">The sequence shown here is derived from an EMBL/GenBank/DDBJ whole genome shotgun (WGS) entry which is preliminary data.</text>
</comment>
<evidence type="ECO:0000313" key="1">
    <source>
        <dbReference type="EMBL" id="GMA19468.1"/>
    </source>
</evidence>